<name>A0A921K0U5_9LACO</name>
<dbReference type="InterPro" id="IPR003343">
    <property type="entry name" value="Big_2"/>
</dbReference>
<gene>
    <name evidence="3" type="ORF">K8V00_04955</name>
</gene>
<dbReference type="Gene3D" id="2.60.40.1080">
    <property type="match status" value="2"/>
</dbReference>
<reference evidence="3" key="1">
    <citation type="journal article" date="2021" name="PeerJ">
        <title>Extensive microbial diversity within the chicken gut microbiome revealed by metagenomics and culture.</title>
        <authorList>
            <person name="Gilroy R."/>
            <person name="Ravi A."/>
            <person name="Getino M."/>
            <person name="Pursley I."/>
            <person name="Horton D.L."/>
            <person name="Alikhan N.F."/>
            <person name="Baker D."/>
            <person name="Gharbi K."/>
            <person name="Hall N."/>
            <person name="Watson M."/>
            <person name="Adriaenssens E.M."/>
            <person name="Foster-Nyarko E."/>
            <person name="Jarju S."/>
            <person name="Secka A."/>
            <person name="Antonio M."/>
            <person name="Oren A."/>
            <person name="Chaudhuri R.R."/>
            <person name="La Ragione R."/>
            <person name="Hildebrand F."/>
            <person name="Pallen M.J."/>
        </authorList>
    </citation>
    <scope>NUCLEOTIDE SEQUENCE</scope>
    <source>
        <strain evidence="3">CHK174-6876</strain>
    </source>
</reference>
<accession>A0A921K0U5</accession>
<dbReference type="SMART" id="SM00635">
    <property type="entry name" value="BID_2"/>
    <property type="match status" value="2"/>
</dbReference>
<feature type="domain" description="BIG2" evidence="2">
    <location>
        <begin position="160"/>
        <end position="237"/>
    </location>
</feature>
<proteinExistence type="predicted"/>
<evidence type="ECO:0000256" key="1">
    <source>
        <dbReference type="SAM" id="MobiDB-lite"/>
    </source>
</evidence>
<feature type="domain" description="BIG2" evidence="2">
    <location>
        <begin position="74"/>
        <end position="151"/>
    </location>
</feature>
<feature type="region of interest" description="Disordered" evidence="1">
    <location>
        <begin position="20"/>
        <end position="53"/>
    </location>
</feature>
<sequence length="255" mass="26668">MANEPETVAYEVADKTGKTIATGKSGEKQVEIPNLTPNTDYAKGDYKGRKVDPADEWQPSDYINIPAFKTKPISVTGVNLNNTTLSLETGKTATLKATVKPDNATNKGVNWASDNEDVATVDNKGGVTAVKAGTANIKVGTKDGNKSAQCKVTVKNPVVNVTSVSLDKTELSVEEGATAQLKATVTPNNATDKTVTWKSGNPETFAIDNNGKVTGVKAGQATAVVTTKNGSKTAECKVTVTAKPEPDPEEPTDGE</sequence>
<dbReference type="AlphaFoldDB" id="A0A921K0U5"/>
<dbReference type="EMBL" id="DYXG01000043">
    <property type="protein sequence ID" value="HJE96951.1"/>
    <property type="molecule type" value="Genomic_DNA"/>
</dbReference>
<evidence type="ECO:0000313" key="4">
    <source>
        <dbReference type="Proteomes" id="UP000707535"/>
    </source>
</evidence>
<dbReference type="Proteomes" id="UP000707535">
    <property type="component" value="Unassembled WGS sequence"/>
</dbReference>
<evidence type="ECO:0000259" key="2">
    <source>
        <dbReference type="SMART" id="SM00635"/>
    </source>
</evidence>
<feature type="compositionally biased region" description="Basic and acidic residues" evidence="1">
    <location>
        <begin position="42"/>
        <end position="53"/>
    </location>
</feature>
<evidence type="ECO:0000313" key="3">
    <source>
        <dbReference type="EMBL" id="HJE96951.1"/>
    </source>
</evidence>
<reference evidence="3" key="2">
    <citation type="submission" date="2021-09" db="EMBL/GenBank/DDBJ databases">
        <authorList>
            <person name="Gilroy R."/>
        </authorList>
    </citation>
    <scope>NUCLEOTIDE SEQUENCE</scope>
    <source>
        <strain evidence="3">CHK174-6876</strain>
    </source>
</reference>
<dbReference type="InterPro" id="IPR008964">
    <property type="entry name" value="Invasin/intimin_cell_adhesion"/>
</dbReference>
<dbReference type="Pfam" id="PF02368">
    <property type="entry name" value="Big_2"/>
    <property type="match status" value="2"/>
</dbReference>
<organism evidence="3 4">
    <name type="scientific">Ligilactobacillus acidipiscis</name>
    <dbReference type="NCBI Taxonomy" id="89059"/>
    <lineage>
        <taxon>Bacteria</taxon>
        <taxon>Bacillati</taxon>
        <taxon>Bacillota</taxon>
        <taxon>Bacilli</taxon>
        <taxon>Lactobacillales</taxon>
        <taxon>Lactobacillaceae</taxon>
        <taxon>Ligilactobacillus</taxon>
    </lineage>
</organism>
<protein>
    <submittedName>
        <fullName evidence="3">Ig-like domain-containing protein</fullName>
    </submittedName>
</protein>
<dbReference type="SUPFAM" id="SSF49373">
    <property type="entry name" value="Invasin/intimin cell-adhesion fragments"/>
    <property type="match status" value="2"/>
</dbReference>
<comment type="caution">
    <text evidence="3">The sequence shown here is derived from an EMBL/GenBank/DDBJ whole genome shotgun (WGS) entry which is preliminary data.</text>
</comment>